<feature type="domain" description="DUF1996" evidence="2">
    <location>
        <begin position="42"/>
        <end position="301"/>
    </location>
</feature>
<gene>
    <name evidence="3" type="ORF">PG986_015037</name>
</gene>
<dbReference type="PANTHER" id="PTHR43662">
    <property type="match status" value="1"/>
</dbReference>
<evidence type="ECO:0000313" key="3">
    <source>
        <dbReference type="EMBL" id="KAK7936599.1"/>
    </source>
</evidence>
<feature type="compositionally biased region" description="Low complexity" evidence="1">
    <location>
        <begin position="418"/>
        <end position="437"/>
    </location>
</feature>
<organism evidence="3 4">
    <name type="scientific">Apiospora aurea</name>
    <dbReference type="NCBI Taxonomy" id="335848"/>
    <lineage>
        <taxon>Eukaryota</taxon>
        <taxon>Fungi</taxon>
        <taxon>Dikarya</taxon>
        <taxon>Ascomycota</taxon>
        <taxon>Pezizomycotina</taxon>
        <taxon>Sordariomycetes</taxon>
        <taxon>Xylariomycetidae</taxon>
        <taxon>Amphisphaeriales</taxon>
        <taxon>Apiosporaceae</taxon>
        <taxon>Apiospora</taxon>
    </lineage>
</organism>
<feature type="region of interest" description="Disordered" evidence="1">
    <location>
        <begin position="417"/>
        <end position="443"/>
    </location>
</feature>
<keyword evidence="4" id="KW-1185">Reference proteome</keyword>
<comment type="caution">
    <text evidence="3">The sequence shown here is derived from an EMBL/GenBank/DDBJ whole genome shotgun (WGS) entry which is preliminary data.</text>
</comment>
<evidence type="ECO:0000313" key="4">
    <source>
        <dbReference type="Proteomes" id="UP001391051"/>
    </source>
</evidence>
<dbReference type="Proteomes" id="UP001391051">
    <property type="component" value="Unassembled WGS sequence"/>
</dbReference>
<feature type="compositionally biased region" description="Basic and acidic residues" evidence="1">
    <location>
        <begin position="468"/>
        <end position="477"/>
    </location>
</feature>
<name>A0ABR1PRE1_9PEZI</name>
<evidence type="ECO:0000259" key="2">
    <source>
        <dbReference type="Pfam" id="PF09362"/>
    </source>
</evidence>
<feature type="region of interest" description="Disordered" evidence="1">
    <location>
        <begin position="355"/>
        <end position="400"/>
    </location>
</feature>
<dbReference type="RefSeq" id="XP_066692348.1">
    <property type="nucleotide sequence ID" value="XM_066851259.1"/>
</dbReference>
<dbReference type="InterPro" id="IPR018535">
    <property type="entry name" value="DUF1996"/>
</dbReference>
<feature type="compositionally biased region" description="Basic residues" evidence="1">
    <location>
        <begin position="478"/>
        <end position="488"/>
    </location>
</feature>
<protein>
    <recommendedName>
        <fullName evidence="2">DUF1996 domain-containing protein</fullName>
    </recommendedName>
</protein>
<sequence length="488" mass="52204">MRFSRIASAAPLVALAAAAPNERTFAVLRFNGDGFMTEGRVDPIVNPGELSAHHHGIMGGSNFGKTVNKEDLLDSKCTTAKIANDKSNYWVPTLWFQSPTNGTLYKVPLWYMNVYYFFEPTDDKVVAFPPGLKMLVGDPATRDPPAFGGGTNLVKNDKPIQPIQFTCPRVDNNAPLYPANSNGKTAGMADPNNKGVGAGFPMVECDGFASPLRQDIHFPSCYNPKAGLDDYENNMAWPTEENWKQNCPEGWIHVPHIFFEVYWNTPLFVNEWSHDGTSQPFVFSNGDATGYSSHGDFLAGWDVDTLQTIIDTCNAGDIGMDKCPNIPGGLNTDNDCHITLDDDSGLANSRVAHDGFQKLPGNNKVTGWGKGGVSGGSVAPPADESPVNPANPAPSKASSGGAAAAVPFKAAVAKEPKASSASPAAPATTEAPASPAEGGADGDMKTVWDVVTVTELTTEFAPEATAPAKREVHDHMARHINRRNRRSS</sequence>
<dbReference type="GeneID" id="92084321"/>
<evidence type="ECO:0000256" key="1">
    <source>
        <dbReference type="SAM" id="MobiDB-lite"/>
    </source>
</evidence>
<feature type="region of interest" description="Disordered" evidence="1">
    <location>
        <begin position="461"/>
        <end position="488"/>
    </location>
</feature>
<dbReference type="PANTHER" id="PTHR43662:SF11">
    <property type="entry name" value="WSC DOMAIN-CONTAINING PROTEIN"/>
    <property type="match status" value="1"/>
</dbReference>
<reference evidence="3 4" key="1">
    <citation type="submission" date="2023-01" db="EMBL/GenBank/DDBJ databases">
        <title>Analysis of 21 Apiospora genomes using comparative genomics revels a genus with tremendous synthesis potential of carbohydrate active enzymes and secondary metabolites.</title>
        <authorList>
            <person name="Sorensen T."/>
        </authorList>
    </citation>
    <scope>NUCLEOTIDE SEQUENCE [LARGE SCALE GENOMIC DNA]</scope>
    <source>
        <strain evidence="3 4">CBS 24483</strain>
    </source>
</reference>
<dbReference type="EMBL" id="JAQQWE010000011">
    <property type="protein sequence ID" value="KAK7936599.1"/>
    <property type="molecule type" value="Genomic_DNA"/>
</dbReference>
<accession>A0ABR1PRE1</accession>
<proteinExistence type="predicted"/>
<dbReference type="Pfam" id="PF09362">
    <property type="entry name" value="DUF1996"/>
    <property type="match status" value="1"/>
</dbReference>
<feature type="compositionally biased region" description="Low complexity" evidence="1">
    <location>
        <begin position="385"/>
        <end position="400"/>
    </location>
</feature>